<protein>
    <recommendedName>
        <fullName evidence="3">DUF4314 domain-containing protein</fullName>
    </recommendedName>
</protein>
<dbReference type="EMBL" id="BORQ01000005">
    <property type="protein sequence ID" value="GIO33239.1"/>
    <property type="molecule type" value="Genomic_DNA"/>
</dbReference>
<name>A0A919XK44_9BACL</name>
<keyword evidence="2" id="KW-1185">Reference proteome</keyword>
<evidence type="ECO:0000313" key="1">
    <source>
        <dbReference type="EMBL" id="GIO33239.1"/>
    </source>
</evidence>
<evidence type="ECO:0000313" key="2">
    <source>
        <dbReference type="Proteomes" id="UP000679779"/>
    </source>
</evidence>
<reference evidence="1" key="1">
    <citation type="submission" date="2021-03" db="EMBL/GenBank/DDBJ databases">
        <title>Antimicrobial resistance genes in bacteria isolated from Japanese honey, and their potential for conferring macrolide and lincosamide resistance in the American foulbrood pathogen Paenibacillus larvae.</title>
        <authorList>
            <person name="Okamoto M."/>
            <person name="Kumagai M."/>
            <person name="Kanamori H."/>
            <person name="Takamatsu D."/>
        </authorList>
    </citation>
    <scope>NUCLEOTIDE SEQUENCE</scope>
    <source>
        <strain evidence="1">J2TS6</strain>
    </source>
</reference>
<dbReference type="AlphaFoldDB" id="A0A919XK44"/>
<dbReference type="Proteomes" id="UP000679779">
    <property type="component" value="Unassembled WGS sequence"/>
</dbReference>
<accession>A0A919XK44</accession>
<organism evidence="1 2">
    <name type="scientific">Paenibacillus albilobatus</name>
    <dbReference type="NCBI Taxonomy" id="2716884"/>
    <lineage>
        <taxon>Bacteria</taxon>
        <taxon>Bacillati</taxon>
        <taxon>Bacillota</taxon>
        <taxon>Bacilli</taxon>
        <taxon>Bacillales</taxon>
        <taxon>Paenibacillaceae</taxon>
        <taxon>Paenibacillus</taxon>
    </lineage>
</organism>
<evidence type="ECO:0008006" key="3">
    <source>
        <dbReference type="Google" id="ProtNLM"/>
    </source>
</evidence>
<sequence length="65" mass="7426">MFDVGDRVELISDSYKDGGHFKEDIGTVVDQVMTNHGKWSEQDIRVEWDSGAEECWISSDDFSIL</sequence>
<gene>
    <name evidence="1" type="ORF">J2TS6_43800</name>
</gene>
<comment type="caution">
    <text evidence="1">The sequence shown here is derived from an EMBL/GenBank/DDBJ whole genome shotgun (WGS) entry which is preliminary data.</text>
</comment>
<proteinExistence type="predicted"/>